<evidence type="ECO:0000256" key="1">
    <source>
        <dbReference type="SAM" id="Phobius"/>
    </source>
</evidence>
<evidence type="ECO:0000313" key="3">
    <source>
        <dbReference type="Proteomes" id="UP000094444"/>
    </source>
</evidence>
<evidence type="ECO:0000313" key="2">
    <source>
        <dbReference type="EMBL" id="POS69137.1"/>
    </source>
</evidence>
<dbReference type="InParanoid" id="A0A2P5HFW1"/>
<reference evidence="2" key="1">
    <citation type="submission" date="2017-09" db="EMBL/GenBank/DDBJ databases">
        <title>Polyketide synthases of a Diaporthe helianthi virulent isolate.</title>
        <authorList>
            <person name="Baroncelli R."/>
        </authorList>
    </citation>
    <scope>NUCLEOTIDE SEQUENCE [LARGE SCALE GENOMIC DNA]</scope>
    <source>
        <strain evidence="2">7/96</strain>
    </source>
</reference>
<protein>
    <submittedName>
        <fullName evidence="2">Uncharacterized protein</fullName>
    </submittedName>
</protein>
<dbReference type="PANTHER" id="PTHR42077">
    <property type="entry name" value="YALI0F30239P"/>
    <property type="match status" value="1"/>
</dbReference>
<dbReference type="PANTHER" id="PTHR42077:SF1">
    <property type="entry name" value="YALI0F30239P"/>
    <property type="match status" value="1"/>
</dbReference>
<name>A0A2P5HFW1_DIAHE</name>
<dbReference type="OrthoDB" id="4083871at2759"/>
<sequence>MAWGKSKPKPPPSLLGQVSLAQHSPASQLVPLVIFFVVVAVLVFVGYHVYQSATKMSGSVSERMGKKNVVWTKDGVKVGLKHVENESEVDATQRWFVNAWNLSSDKSGKKTK</sequence>
<keyword evidence="1" id="KW-1133">Transmembrane helix</keyword>
<feature type="transmembrane region" description="Helical" evidence="1">
    <location>
        <begin position="29"/>
        <end position="50"/>
    </location>
</feature>
<proteinExistence type="predicted"/>
<gene>
    <name evidence="2" type="ORF">DHEL01_v212470</name>
</gene>
<keyword evidence="1" id="KW-0472">Membrane</keyword>
<dbReference type="Proteomes" id="UP000094444">
    <property type="component" value="Unassembled WGS sequence"/>
</dbReference>
<keyword evidence="1" id="KW-0812">Transmembrane</keyword>
<dbReference type="EMBL" id="MAVT02002621">
    <property type="protein sequence ID" value="POS69137.1"/>
    <property type="molecule type" value="Genomic_DNA"/>
</dbReference>
<dbReference type="AlphaFoldDB" id="A0A2P5HFW1"/>
<organism evidence="2 3">
    <name type="scientific">Diaporthe helianthi</name>
    <dbReference type="NCBI Taxonomy" id="158607"/>
    <lineage>
        <taxon>Eukaryota</taxon>
        <taxon>Fungi</taxon>
        <taxon>Dikarya</taxon>
        <taxon>Ascomycota</taxon>
        <taxon>Pezizomycotina</taxon>
        <taxon>Sordariomycetes</taxon>
        <taxon>Sordariomycetidae</taxon>
        <taxon>Diaporthales</taxon>
        <taxon>Diaporthaceae</taxon>
        <taxon>Diaporthe</taxon>
    </lineage>
</organism>
<accession>A0A2P5HFW1</accession>
<comment type="caution">
    <text evidence="2">The sequence shown here is derived from an EMBL/GenBank/DDBJ whole genome shotgun (WGS) entry which is preliminary data.</text>
</comment>
<keyword evidence="3" id="KW-1185">Reference proteome</keyword>